<dbReference type="STRING" id="927083.DB32_005739"/>
<dbReference type="EMBL" id="CP011125">
    <property type="protein sequence ID" value="AKF08590.1"/>
    <property type="molecule type" value="Genomic_DNA"/>
</dbReference>
<dbReference type="Proteomes" id="UP000034883">
    <property type="component" value="Chromosome"/>
</dbReference>
<organism evidence="2 3">
    <name type="scientific">Sandaracinus amylolyticus</name>
    <dbReference type="NCBI Taxonomy" id="927083"/>
    <lineage>
        <taxon>Bacteria</taxon>
        <taxon>Pseudomonadati</taxon>
        <taxon>Myxococcota</taxon>
        <taxon>Polyangia</taxon>
        <taxon>Polyangiales</taxon>
        <taxon>Sandaracinaceae</taxon>
        <taxon>Sandaracinus</taxon>
    </lineage>
</organism>
<evidence type="ECO:0000313" key="3">
    <source>
        <dbReference type="Proteomes" id="UP000034883"/>
    </source>
</evidence>
<evidence type="ECO:0000256" key="1">
    <source>
        <dbReference type="SAM" id="MobiDB-lite"/>
    </source>
</evidence>
<sequence length="362" mass="38104">MIAIAPLASGCRVYDPALLDRVDAGGGSACEQRTQPPTRPDVADGDGPEVAFGLRMVVMEQGNDWPAYGYDLDGFCTEQPDLMSECVPPAERNPPVDGAGGVDNVFGFRFFPLVDATTPDLESEAQEAQEKGQGLPIIRLRGWNGEPNDSRVDAAIMQAVFGAPGDASDEPPSVPADPASSRPVWDGRDWFWVRDDAFLMDDLGRPLIRDDNAYVADGVLVVRLPDRVDIIFPADAYGVLVRLTGAQATGRISADGTMLEDVRVAGRWSLNDLLVTARNIGVCEGETEYDLLNSQLDRIADVRSTPGSGGPGVVCDAISLGVGFTGTRVRVAGLAEGPPLADLCATTSDGGTADAGVPDGGT</sequence>
<keyword evidence="3" id="KW-1185">Reference proteome</keyword>
<accession>A0A0F6W6L7</accession>
<dbReference type="KEGG" id="samy:DB32_005739"/>
<name>A0A0F6W6L7_9BACT</name>
<protein>
    <submittedName>
        <fullName evidence="2">Uncharacterized protein</fullName>
    </submittedName>
</protein>
<evidence type="ECO:0000313" key="2">
    <source>
        <dbReference type="EMBL" id="AKF08590.1"/>
    </source>
</evidence>
<reference evidence="2 3" key="1">
    <citation type="submission" date="2015-03" db="EMBL/GenBank/DDBJ databases">
        <title>Genome assembly of Sandaracinus amylolyticus DSM 53668.</title>
        <authorList>
            <person name="Sharma G."/>
            <person name="Subramanian S."/>
        </authorList>
    </citation>
    <scope>NUCLEOTIDE SEQUENCE [LARGE SCALE GENOMIC DNA]</scope>
    <source>
        <strain evidence="2 3">DSM 53668</strain>
    </source>
</reference>
<dbReference type="AlphaFoldDB" id="A0A0F6W6L7"/>
<gene>
    <name evidence="2" type="ORF">DB32_005739</name>
</gene>
<proteinExistence type="predicted"/>
<feature type="region of interest" description="Disordered" evidence="1">
    <location>
        <begin position="26"/>
        <end position="46"/>
    </location>
</feature>